<feature type="region of interest" description="Disordered" evidence="1">
    <location>
        <begin position="146"/>
        <end position="176"/>
    </location>
</feature>
<dbReference type="RefSeq" id="WP_136573856.1">
    <property type="nucleotide sequence ID" value="NZ_STFG01000012.1"/>
</dbReference>
<evidence type="ECO:0000313" key="2">
    <source>
        <dbReference type="EMBL" id="THT99895.1"/>
    </source>
</evidence>
<sequence>MTTSTHHTPEGQDADDLQLNAFWSKAMAAAPTPSIDAQRLALARTAIFAAAAKKTPPTPTGNTQTSNLLRRLSAWWRGSRTYGPPRWATGFASIMLASLVLLLWYERVPQPQWDSEPAAPSQEIMATPADQSVQAAMPAATVSSHSPIIAPAPAPAPAEPSKAAQRAPSQEKKREQTIAAAAQQEQRIARAPMSTPSSVTLYGGQADAIPNALPQQQQIVLTLHQFDTATWQRGKGANTTLTAQQKQALQTILRSAASAISIDQSHAPIALQSIPASTVQIHLVQQGSVHHTALLSPAPSLRIRWLDSERNQIAHTIIDQATYNRIMAILETPEAPATSSK</sequence>
<dbReference type="EMBL" id="STFG01000012">
    <property type="protein sequence ID" value="THT99895.1"/>
    <property type="molecule type" value="Genomic_DNA"/>
</dbReference>
<dbReference type="AlphaFoldDB" id="A0A4V4GR34"/>
<evidence type="ECO:0000313" key="3">
    <source>
        <dbReference type="Proteomes" id="UP000308917"/>
    </source>
</evidence>
<name>A0A4V4GR34_9BURK</name>
<gene>
    <name evidence="2" type="ORF">E9531_11205</name>
</gene>
<organism evidence="2 3">
    <name type="scientific">Lampropedia puyangensis</name>
    <dbReference type="NCBI Taxonomy" id="1330072"/>
    <lineage>
        <taxon>Bacteria</taxon>
        <taxon>Pseudomonadati</taxon>
        <taxon>Pseudomonadota</taxon>
        <taxon>Betaproteobacteria</taxon>
        <taxon>Burkholderiales</taxon>
        <taxon>Comamonadaceae</taxon>
        <taxon>Lampropedia</taxon>
    </lineage>
</organism>
<dbReference type="OrthoDB" id="10000495at2"/>
<comment type="caution">
    <text evidence="2">The sequence shown here is derived from an EMBL/GenBank/DDBJ whole genome shotgun (WGS) entry which is preliminary data.</text>
</comment>
<proteinExistence type="predicted"/>
<reference evidence="2 3" key="1">
    <citation type="journal article" date="2015" name="Antonie Van Leeuwenhoek">
        <title>Lampropedia puyangensis sp. nov., isolated from symptomatic bark of Populus ? euramericana canker and emended description of Lampropedia hyalina (Ehrenberg 1832) Lee et al. 2004.</title>
        <authorList>
            <person name="Li Y."/>
            <person name="Wang T."/>
            <person name="Piao C.G."/>
            <person name="Wang L.F."/>
            <person name="Tian G.Z."/>
            <person name="Zhu T.H."/>
            <person name="Guo M.W."/>
        </authorList>
    </citation>
    <scope>NUCLEOTIDE SEQUENCE [LARGE SCALE GENOMIC DNA]</scope>
    <source>
        <strain evidence="2 3">2-bin</strain>
    </source>
</reference>
<accession>A0A4V4GR34</accession>
<protein>
    <submittedName>
        <fullName evidence="2">Uncharacterized protein</fullName>
    </submittedName>
</protein>
<evidence type="ECO:0000256" key="1">
    <source>
        <dbReference type="SAM" id="MobiDB-lite"/>
    </source>
</evidence>
<keyword evidence="3" id="KW-1185">Reference proteome</keyword>
<dbReference type="Proteomes" id="UP000308917">
    <property type="component" value="Unassembled WGS sequence"/>
</dbReference>